<dbReference type="Pfam" id="PF06042">
    <property type="entry name" value="NTP_transf_6"/>
    <property type="match status" value="1"/>
</dbReference>
<dbReference type="PANTHER" id="PTHR39166">
    <property type="entry name" value="BLL1166 PROTEIN"/>
    <property type="match status" value="1"/>
</dbReference>
<organism evidence="2 3">
    <name type="scientific">Cytobacillus mangrovibacter</name>
    <dbReference type="NCBI Taxonomy" id="3299024"/>
    <lineage>
        <taxon>Bacteria</taxon>
        <taxon>Bacillati</taxon>
        <taxon>Bacillota</taxon>
        <taxon>Bacilli</taxon>
        <taxon>Bacillales</taxon>
        <taxon>Bacillaceae</taxon>
        <taxon>Cytobacillus</taxon>
    </lineage>
</organism>
<dbReference type="EMBL" id="JBIACJ010000023">
    <property type="protein sequence ID" value="MFE8698891.1"/>
    <property type="molecule type" value="Genomic_DNA"/>
</dbReference>
<keyword evidence="3" id="KW-1185">Reference proteome</keyword>
<reference evidence="2 3" key="1">
    <citation type="submission" date="2024-08" db="EMBL/GenBank/DDBJ databases">
        <title>Two novel Cytobacillus novel species.</title>
        <authorList>
            <person name="Liu G."/>
        </authorList>
    </citation>
    <scope>NUCLEOTIDE SEQUENCE [LARGE SCALE GENOMIC DNA]</scope>
    <source>
        <strain evidence="2 3">FJAT-53684</strain>
    </source>
</reference>
<feature type="transmembrane region" description="Helical" evidence="1">
    <location>
        <begin position="186"/>
        <end position="206"/>
    </location>
</feature>
<name>A0ABW6K3X6_9BACI</name>
<keyword evidence="1" id="KW-1133">Transmembrane helix</keyword>
<dbReference type="RefSeq" id="WP_389224082.1">
    <property type="nucleotide sequence ID" value="NZ_JBIACJ010000023.1"/>
</dbReference>
<proteinExistence type="predicted"/>
<dbReference type="InterPro" id="IPR009267">
    <property type="entry name" value="NTP_transf_6"/>
</dbReference>
<evidence type="ECO:0000313" key="3">
    <source>
        <dbReference type="Proteomes" id="UP001601058"/>
    </source>
</evidence>
<protein>
    <submittedName>
        <fullName evidence="2">Nucleotidyltransferase family protein</fullName>
    </submittedName>
</protein>
<dbReference type="PANTHER" id="PTHR39166:SF1">
    <property type="entry name" value="BLL1166 PROTEIN"/>
    <property type="match status" value="1"/>
</dbReference>
<keyword evidence="1" id="KW-0812">Transmembrane</keyword>
<keyword evidence="1" id="KW-0472">Membrane</keyword>
<dbReference type="Proteomes" id="UP001601058">
    <property type="component" value="Unassembled WGS sequence"/>
</dbReference>
<sequence length="207" mass="24247">MLKSKEDIIAIIEEDQWMMELLRTVKELNLPDWWICAGFVRSKIWDELHGFSERTRIPDIDVIYFDQTNLNESAEKRLEKELHSRLPAIPWSVKNQARMHVINNFPPYLSSVDAISKFPETVTALGVKLDDDDNLILTAPCGIRDVLKMEVNPTPFFKEARELTLIYEQRLKKKDWSSVWSKVTVIHPPFLIFIIFIIEIKLLVILK</sequence>
<evidence type="ECO:0000256" key="1">
    <source>
        <dbReference type="SAM" id="Phobius"/>
    </source>
</evidence>
<comment type="caution">
    <text evidence="2">The sequence shown here is derived from an EMBL/GenBank/DDBJ whole genome shotgun (WGS) entry which is preliminary data.</text>
</comment>
<gene>
    <name evidence="2" type="ORF">ACFYKT_21700</name>
</gene>
<evidence type="ECO:0000313" key="2">
    <source>
        <dbReference type="EMBL" id="MFE8698891.1"/>
    </source>
</evidence>
<accession>A0ABW6K3X6</accession>